<evidence type="ECO:0000256" key="4">
    <source>
        <dbReference type="ARBA" id="ARBA00022840"/>
    </source>
</evidence>
<dbReference type="EMBL" id="CAJOBE010008700">
    <property type="protein sequence ID" value="CAF4067445.1"/>
    <property type="molecule type" value="Genomic_DNA"/>
</dbReference>
<reference evidence="6" key="1">
    <citation type="submission" date="2021-02" db="EMBL/GenBank/DDBJ databases">
        <authorList>
            <person name="Nowell W R."/>
        </authorList>
    </citation>
    <scope>NUCLEOTIDE SEQUENCE</scope>
</reference>
<dbReference type="GO" id="GO:0005524">
    <property type="term" value="F:ATP binding"/>
    <property type="evidence" value="ECO:0007669"/>
    <property type="project" value="UniProtKB-KW"/>
</dbReference>
<comment type="caution">
    <text evidence="6">The sequence shown here is derived from an EMBL/GenBank/DDBJ whole genome shotgun (WGS) entry which is preliminary data.</text>
</comment>
<evidence type="ECO:0000256" key="3">
    <source>
        <dbReference type="ARBA" id="ARBA00022806"/>
    </source>
</evidence>
<dbReference type="GO" id="GO:0006367">
    <property type="term" value="P:transcription initiation at RNA polymerase II promoter"/>
    <property type="evidence" value="ECO:0007669"/>
    <property type="project" value="TreeGrafter"/>
</dbReference>
<dbReference type="GO" id="GO:0097550">
    <property type="term" value="C:transcription preinitiation complex"/>
    <property type="evidence" value="ECO:0007669"/>
    <property type="project" value="TreeGrafter"/>
</dbReference>
<sequence length="188" mass="21641">MFNNGCARSGLIVLPCGAAKIFILCNSNVSVQQWKQQFKIWSTANDSNVQLFISSEKAKLNDSCIWISAYPMIARIEHCNDNITHAIKSLKDRAHTKLDLTTTLVREDDKIVDLNFLIGPKLYEANWMELQNLGHIAKVQCGKVWCPMTPEFFQESVSIKNDQHRRLLLCIMNPNKFRACEFLIHYHE</sequence>
<dbReference type="Pfam" id="PF16203">
    <property type="entry name" value="ERCC3_RAD25_C"/>
    <property type="match status" value="1"/>
</dbReference>
<dbReference type="GO" id="GO:0043138">
    <property type="term" value="F:3'-5' DNA helicase activity"/>
    <property type="evidence" value="ECO:0007669"/>
    <property type="project" value="TreeGrafter"/>
</dbReference>
<dbReference type="Proteomes" id="UP000663874">
    <property type="component" value="Unassembled WGS sequence"/>
</dbReference>
<dbReference type="InterPro" id="IPR050615">
    <property type="entry name" value="ATP-dep_DNA_Helicase"/>
</dbReference>
<evidence type="ECO:0000259" key="5">
    <source>
        <dbReference type="Pfam" id="PF16203"/>
    </source>
</evidence>
<gene>
    <name evidence="6" type="ORF">FNK824_LOCUS29612</name>
</gene>
<dbReference type="PANTHER" id="PTHR11274:SF0">
    <property type="entry name" value="GENERAL TRANSCRIPTION AND DNA REPAIR FACTOR IIH HELICASE SUBUNIT XPB"/>
    <property type="match status" value="1"/>
</dbReference>
<dbReference type="InterPro" id="IPR027417">
    <property type="entry name" value="P-loop_NTPase"/>
</dbReference>
<accession>A0A819SS64</accession>
<evidence type="ECO:0000313" key="6">
    <source>
        <dbReference type="EMBL" id="CAF4067445.1"/>
    </source>
</evidence>
<dbReference type="GO" id="GO:0000112">
    <property type="term" value="C:nucleotide-excision repair factor 3 complex"/>
    <property type="evidence" value="ECO:0007669"/>
    <property type="project" value="TreeGrafter"/>
</dbReference>
<dbReference type="Gene3D" id="3.40.50.300">
    <property type="entry name" value="P-loop containing nucleotide triphosphate hydrolases"/>
    <property type="match status" value="1"/>
</dbReference>
<evidence type="ECO:0000313" key="7">
    <source>
        <dbReference type="Proteomes" id="UP000663874"/>
    </source>
</evidence>
<protein>
    <recommendedName>
        <fullName evidence="5">ERCC3/RAD25/XPB helicase C-terminal domain-containing protein</fullName>
    </recommendedName>
</protein>
<keyword evidence="3" id="KW-0347">Helicase</keyword>
<feature type="domain" description="ERCC3/RAD25/XPB helicase C-terminal" evidence="5">
    <location>
        <begin position="130"/>
        <end position="188"/>
    </location>
</feature>
<keyword evidence="1" id="KW-0547">Nucleotide-binding</keyword>
<dbReference type="InterPro" id="IPR032438">
    <property type="entry name" value="ERCC3_RAD25_C"/>
</dbReference>
<name>A0A819SS64_9BILA</name>
<proteinExistence type="predicted"/>
<dbReference type="GO" id="GO:0016787">
    <property type="term" value="F:hydrolase activity"/>
    <property type="evidence" value="ECO:0007669"/>
    <property type="project" value="UniProtKB-KW"/>
</dbReference>
<evidence type="ECO:0000256" key="1">
    <source>
        <dbReference type="ARBA" id="ARBA00022741"/>
    </source>
</evidence>
<organism evidence="6 7">
    <name type="scientific">Rotaria sordida</name>
    <dbReference type="NCBI Taxonomy" id="392033"/>
    <lineage>
        <taxon>Eukaryota</taxon>
        <taxon>Metazoa</taxon>
        <taxon>Spiralia</taxon>
        <taxon>Gnathifera</taxon>
        <taxon>Rotifera</taxon>
        <taxon>Eurotatoria</taxon>
        <taxon>Bdelloidea</taxon>
        <taxon>Philodinida</taxon>
        <taxon>Philodinidae</taxon>
        <taxon>Rotaria</taxon>
    </lineage>
</organism>
<dbReference type="AlphaFoldDB" id="A0A819SS64"/>
<dbReference type="PANTHER" id="PTHR11274">
    <property type="entry name" value="RAD25/XP-B DNA REPAIR HELICASE"/>
    <property type="match status" value="1"/>
</dbReference>
<keyword evidence="2" id="KW-0378">Hydrolase</keyword>
<dbReference type="GO" id="GO:0005675">
    <property type="term" value="C:transcription factor TFIIH holo complex"/>
    <property type="evidence" value="ECO:0007669"/>
    <property type="project" value="TreeGrafter"/>
</dbReference>
<evidence type="ECO:0000256" key="2">
    <source>
        <dbReference type="ARBA" id="ARBA00022801"/>
    </source>
</evidence>
<keyword evidence="4" id="KW-0067">ATP-binding</keyword>